<reference evidence="2 3" key="1">
    <citation type="submission" date="2023-03" db="EMBL/GenBank/DDBJ databases">
        <title>High recombination rates correlate with genetic variation in Cardiocondyla obscurior ants.</title>
        <authorList>
            <person name="Errbii M."/>
        </authorList>
    </citation>
    <scope>NUCLEOTIDE SEQUENCE [LARGE SCALE GENOMIC DNA]</scope>
    <source>
        <strain evidence="2">Alpha-2009</strain>
        <tissue evidence="2">Whole body</tissue>
    </source>
</reference>
<protein>
    <submittedName>
        <fullName evidence="2">Uncharacterized protein</fullName>
    </submittedName>
</protein>
<dbReference type="AlphaFoldDB" id="A0AAW2GST6"/>
<keyword evidence="3" id="KW-1185">Reference proteome</keyword>
<evidence type="ECO:0000256" key="1">
    <source>
        <dbReference type="SAM" id="MobiDB-lite"/>
    </source>
</evidence>
<accession>A0AAW2GST6</accession>
<dbReference type="Proteomes" id="UP001430953">
    <property type="component" value="Unassembled WGS sequence"/>
</dbReference>
<dbReference type="EMBL" id="JADYXP020000002">
    <property type="protein sequence ID" value="KAL0130313.1"/>
    <property type="molecule type" value="Genomic_DNA"/>
</dbReference>
<evidence type="ECO:0000313" key="2">
    <source>
        <dbReference type="EMBL" id="KAL0130313.1"/>
    </source>
</evidence>
<feature type="region of interest" description="Disordered" evidence="1">
    <location>
        <begin position="1"/>
        <end position="34"/>
    </location>
</feature>
<comment type="caution">
    <text evidence="2">The sequence shown here is derived from an EMBL/GenBank/DDBJ whole genome shotgun (WGS) entry which is preliminary data.</text>
</comment>
<name>A0AAW2GST6_9HYME</name>
<evidence type="ECO:0000313" key="3">
    <source>
        <dbReference type="Proteomes" id="UP001430953"/>
    </source>
</evidence>
<proteinExistence type="predicted"/>
<feature type="compositionally biased region" description="Basic and acidic residues" evidence="1">
    <location>
        <begin position="1"/>
        <end position="25"/>
    </location>
</feature>
<sequence length="117" mass="13309">MSEQEKGIVESGSEERKEEKGEEKIKKKMGRPAKIEMLRRERANSLPILEAWKQGEKRKKRQEEKGEIEGLEGFRKSVKVYRSPVKATGEGGEGGISKEGFEEVIKEMRSGFARIQA</sequence>
<organism evidence="2 3">
    <name type="scientific">Cardiocondyla obscurior</name>
    <dbReference type="NCBI Taxonomy" id="286306"/>
    <lineage>
        <taxon>Eukaryota</taxon>
        <taxon>Metazoa</taxon>
        <taxon>Ecdysozoa</taxon>
        <taxon>Arthropoda</taxon>
        <taxon>Hexapoda</taxon>
        <taxon>Insecta</taxon>
        <taxon>Pterygota</taxon>
        <taxon>Neoptera</taxon>
        <taxon>Endopterygota</taxon>
        <taxon>Hymenoptera</taxon>
        <taxon>Apocrita</taxon>
        <taxon>Aculeata</taxon>
        <taxon>Formicoidea</taxon>
        <taxon>Formicidae</taxon>
        <taxon>Myrmicinae</taxon>
        <taxon>Cardiocondyla</taxon>
    </lineage>
</organism>
<gene>
    <name evidence="2" type="ORF">PUN28_002148</name>
</gene>